<sequence>MSSPTWTPDALASERRPYDGRVWRAVESQSLVSTMKLVDTLDEQAVLEDLVESAKPPVPAACRGLHYLLATPFRYDSLYPHGSRFRRAGRTPGVFYAAEVPATALAEAAFYRILFFAASRGTPWPTNPTDLTLFSTALRTEAALDLTEPPLARDRARWTDPLDYAATQALADVARDAGGRLIRYESIRDPERRANVAVLDCSAFSEARPVETRAWRLHLSASGAQALCAFPPERIGFSRDTFAADPRLAYMNWDR</sequence>
<protein>
    <recommendedName>
        <fullName evidence="1">RES domain-containing protein</fullName>
    </recommendedName>
</protein>
<dbReference type="SMART" id="SM00953">
    <property type="entry name" value="RES"/>
    <property type="match status" value="1"/>
</dbReference>
<dbReference type="RefSeq" id="WP_188911669.1">
    <property type="nucleotide sequence ID" value="NZ_BMMF01000004.1"/>
</dbReference>
<dbReference type="InterPro" id="IPR014914">
    <property type="entry name" value="RES_dom"/>
</dbReference>
<comment type="caution">
    <text evidence="2">The sequence shown here is derived from an EMBL/GenBank/DDBJ whole genome shotgun (WGS) entry which is preliminary data.</text>
</comment>
<gene>
    <name evidence="2" type="ORF">GCM10011322_17120</name>
</gene>
<evidence type="ECO:0000313" key="3">
    <source>
        <dbReference type="Proteomes" id="UP000600449"/>
    </source>
</evidence>
<dbReference type="Pfam" id="PF08808">
    <property type="entry name" value="RES"/>
    <property type="match status" value="1"/>
</dbReference>
<reference evidence="2 3" key="1">
    <citation type="journal article" date="2014" name="Int. J. Syst. Evol. Microbiol.">
        <title>Complete genome sequence of Corynebacterium casei LMG S-19264T (=DSM 44701T), isolated from a smear-ripened cheese.</title>
        <authorList>
            <consortium name="US DOE Joint Genome Institute (JGI-PGF)"/>
            <person name="Walter F."/>
            <person name="Albersmeier A."/>
            <person name="Kalinowski J."/>
            <person name="Ruckert C."/>
        </authorList>
    </citation>
    <scope>NUCLEOTIDE SEQUENCE [LARGE SCALE GENOMIC DNA]</scope>
    <source>
        <strain evidence="2 3">CGMCC 1.9161</strain>
    </source>
</reference>
<name>A0A917V2T2_9HYPH</name>
<evidence type="ECO:0000259" key="1">
    <source>
        <dbReference type="SMART" id="SM00953"/>
    </source>
</evidence>
<dbReference type="AlphaFoldDB" id="A0A917V2T2"/>
<evidence type="ECO:0000313" key="2">
    <source>
        <dbReference type="EMBL" id="GGK31081.1"/>
    </source>
</evidence>
<organism evidence="2 3">
    <name type="scientific">Salinarimonas ramus</name>
    <dbReference type="NCBI Taxonomy" id="690164"/>
    <lineage>
        <taxon>Bacteria</taxon>
        <taxon>Pseudomonadati</taxon>
        <taxon>Pseudomonadota</taxon>
        <taxon>Alphaproteobacteria</taxon>
        <taxon>Hyphomicrobiales</taxon>
        <taxon>Salinarimonadaceae</taxon>
        <taxon>Salinarimonas</taxon>
    </lineage>
</organism>
<dbReference type="Proteomes" id="UP000600449">
    <property type="component" value="Unassembled WGS sequence"/>
</dbReference>
<dbReference type="EMBL" id="BMMF01000004">
    <property type="protein sequence ID" value="GGK31081.1"/>
    <property type="molecule type" value="Genomic_DNA"/>
</dbReference>
<proteinExistence type="predicted"/>
<accession>A0A917V2T2</accession>
<keyword evidence="3" id="KW-1185">Reference proteome</keyword>
<feature type="domain" description="RES" evidence="1">
    <location>
        <begin position="72"/>
        <end position="210"/>
    </location>
</feature>